<dbReference type="SUPFAM" id="SSF46894">
    <property type="entry name" value="C-terminal effector domain of the bipartite response regulators"/>
    <property type="match status" value="1"/>
</dbReference>
<organism evidence="2 3">
    <name type="scientific">Aphanizomenon flos-aquae LD13</name>
    <dbReference type="NCBI Taxonomy" id="1710894"/>
    <lineage>
        <taxon>Bacteria</taxon>
        <taxon>Bacillati</taxon>
        <taxon>Cyanobacteriota</taxon>
        <taxon>Cyanophyceae</taxon>
        <taxon>Nostocales</taxon>
        <taxon>Aphanizomenonaceae</taxon>
        <taxon>Aphanizomenon</taxon>
    </lineage>
</organism>
<evidence type="ECO:0000259" key="1">
    <source>
        <dbReference type="SMART" id="SM00421"/>
    </source>
</evidence>
<comment type="caution">
    <text evidence="2">The sequence shown here is derived from an EMBL/GenBank/DDBJ whole genome shotgun (WGS) entry which is preliminary data.</text>
</comment>
<dbReference type="Proteomes" id="UP000092382">
    <property type="component" value="Unassembled WGS sequence"/>
</dbReference>
<dbReference type="InterPro" id="IPR000792">
    <property type="entry name" value="Tscrpt_reg_LuxR_C"/>
</dbReference>
<dbReference type="SMART" id="SM00421">
    <property type="entry name" value="HTH_LUXR"/>
    <property type="match status" value="1"/>
</dbReference>
<name>A0A1B7VGB4_APHFL</name>
<dbReference type="Gene3D" id="1.10.10.10">
    <property type="entry name" value="Winged helix-like DNA-binding domain superfamily/Winged helix DNA-binding domain"/>
    <property type="match status" value="1"/>
</dbReference>
<dbReference type="GO" id="GO:0003677">
    <property type="term" value="F:DNA binding"/>
    <property type="evidence" value="ECO:0007669"/>
    <property type="project" value="InterPro"/>
</dbReference>
<dbReference type="GO" id="GO:0006355">
    <property type="term" value="P:regulation of DNA-templated transcription"/>
    <property type="evidence" value="ECO:0007669"/>
    <property type="project" value="InterPro"/>
</dbReference>
<dbReference type="EMBL" id="LJOY01000140">
    <property type="protein sequence ID" value="OBQ16571.1"/>
    <property type="molecule type" value="Genomic_DNA"/>
</dbReference>
<dbReference type="InterPro" id="IPR016032">
    <property type="entry name" value="Sig_transdc_resp-reg_C-effctor"/>
</dbReference>
<sequence length="204" mass="23298">MNKHRFETVLQQLTPRRREVLELFLAGKSDGLIAQSLCIAKTTVRQHIRNICQAFSLKNDFDDDYSSQRANLKVLFTQYKPELLPKPLVTEAGNQKNEGILLSNDINPNTPDVSTDFNLYLEHNQLKQTLKEAIIEIFSENKEEFSAILTEIIKDIALSKAFEERELTDRETIEDPLLNVIGILSGEPISIDNIDEVKFQPKTP</sequence>
<evidence type="ECO:0000313" key="2">
    <source>
        <dbReference type="EMBL" id="OBQ16571.1"/>
    </source>
</evidence>
<dbReference type="CDD" id="cd06170">
    <property type="entry name" value="LuxR_C_like"/>
    <property type="match status" value="1"/>
</dbReference>
<gene>
    <name evidence="2" type="ORF">AN481_19315</name>
</gene>
<dbReference type="PATRIC" id="fig|1710894.3.peg.199"/>
<dbReference type="PRINTS" id="PR00038">
    <property type="entry name" value="HTHLUXR"/>
</dbReference>
<dbReference type="Pfam" id="PF25734">
    <property type="entry name" value="RelB_like_antitoxin"/>
    <property type="match status" value="1"/>
</dbReference>
<dbReference type="InterPro" id="IPR036388">
    <property type="entry name" value="WH-like_DNA-bd_sf"/>
</dbReference>
<dbReference type="InterPro" id="IPR057930">
    <property type="entry name" value="Antitoxin_put"/>
</dbReference>
<proteinExistence type="predicted"/>
<feature type="domain" description="HTH luxR-type" evidence="1">
    <location>
        <begin position="10"/>
        <end position="67"/>
    </location>
</feature>
<dbReference type="STRING" id="1803587.GCA_001593825_01397"/>
<evidence type="ECO:0000313" key="3">
    <source>
        <dbReference type="Proteomes" id="UP000092382"/>
    </source>
</evidence>
<dbReference type="AlphaFoldDB" id="A0A1B7VGB4"/>
<protein>
    <recommendedName>
        <fullName evidence="1">HTH luxR-type domain-containing protein</fullName>
    </recommendedName>
</protein>
<dbReference type="Pfam" id="PF00196">
    <property type="entry name" value="GerE"/>
    <property type="match status" value="1"/>
</dbReference>
<accession>A0A1B7VGB4</accession>
<reference evidence="2 3" key="1">
    <citation type="submission" date="2015-09" db="EMBL/GenBank/DDBJ databases">
        <title>Whole genome shotgun sequence assembly of Aphanizomenon flos-aquae UKL13.</title>
        <authorList>
            <person name="Driscoll C."/>
        </authorList>
    </citation>
    <scope>NUCLEOTIDE SEQUENCE [LARGE SCALE GENOMIC DNA]</scope>
    <source>
        <strain evidence="2">MDT13</strain>
    </source>
</reference>